<dbReference type="Pfam" id="PF23888">
    <property type="entry name" value="DUF7240"/>
    <property type="match status" value="1"/>
</dbReference>
<dbReference type="EMBL" id="MG920059">
    <property type="protein sequence ID" value="AVJ49046.1"/>
    <property type="molecule type" value="Genomic_DNA"/>
</dbReference>
<sequence>MTAHHWRLVRTKLASNGILDPLALPSLHALLDHIESIALESFVGGKTPEHDKLQREAFLDKLYAPDPEHRMLNGEEYVPKPSAFEDPKAIEDGFDSFMGAVSRRRAR</sequence>
<dbReference type="Proteomes" id="UP000241655">
    <property type="component" value="Segment"/>
</dbReference>
<evidence type="ECO:0000313" key="2">
    <source>
        <dbReference type="Proteomes" id="UP000241655"/>
    </source>
</evidence>
<gene>
    <name evidence="1" type="primary">40</name>
    <name evidence="1" type="ORF">PBI_BALOO_40</name>
</gene>
<dbReference type="InterPro" id="IPR055664">
    <property type="entry name" value="DUF7240"/>
</dbReference>
<organism evidence="1 2">
    <name type="scientific">Mycobacterium phage Baloo</name>
    <dbReference type="NCBI Taxonomy" id="2099645"/>
    <lineage>
        <taxon>Viruses</taxon>
        <taxon>Duplodnaviria</taxon>
        <taxon>Heunggongvirae</taxon>
        <taxon>Uroviricota</taxon>
        <taxon>Caudoviricetes</taxon>
        <taxon>Bclasvirinae</taxon>
        <taxon>Pipefishvirus</taxon>
        <taxon>Pipefishvirus athena</taxon>
    </lineage>
</organism>
<name>A0A2P1CCS5_9CAUD</name>
<evidence type="ECO:0000313" key="1">
    <source>
        <dbReference type="EMBL" id="AVJ49046.1"/>
    </source>
</evidence>
<accession>A0A2P1CCS5</accession>
<reference evidence="1 2" key="1">
    <citation type="submission" date="2018-02" db="EMBL/GenBank/DDBJ databases">
        <authorList>
            <person name="Ng W.L."/>
            <person name="Stoner T.H."/>
            <person name="Russell D.A."/>
            <person name="Garlena R.A."/>
            <person name="Stoner T.H."/>
            <person name="Pope W.H."/>
            <person name="Jacobs-Sera D."/>
            <person name="Hatfull G.F."/>
        </authorList>
    </citation>
    <scope>NUCLEOTIDE SEQUENCE [LARGE SCALE GENOMIC DNA]</scope>
</reference>
<protein>
    <submittedName>
        <fullName evidence="1">Uncharacterized protein</fullName>
    </submittedName>
</protein>
<proteinExistence type="predicted"/>